<evidence type="ECO:0000313" key="2">
    <source>
        <dbReference type="EMBL" id="MDJ1175109.1"/>
    </source>
</evidence>
<comment type="caution">
    <text evidence="2">The sequence shown here is derived from an EMBL/GenBank/DDBJ whole genome shotgun (WGS) entry which is preliminary data.</text>
</comment>
<dbReference type="RefSeq" id="WP_283767417.1">
    <property type="nucleotide sequence ID" value="NZ_JAQOSO010000078.1"/>
</dbReference>
<feature type="transmembrane region" description="Helical" evidence="1">
    <location>
        <begin position="27"/>
        <end position="48"/>
    </location>
</feature>
<reference evidence="2 3" key="1">
    <citation type="submission" date="2023-01" db="EMBL/GenBank/DDBJ databases">
        <title>Novel diversity within Roseofilum (Cyanobacteria; Desertifilaceae) from marine benthic mats with descriptions of four novel species.</title>
        <authorList>
            <person name="Wang Y."/>
            <person name="Berthold D.E."/>
            <person name="Hu J."/>
            <person name="Lefler F.W."/>
            <person name="Laughinghouse H.D. IV."/>
        </authorList>
    </citation>
    <scope>NUCLEOTIDE SEQUENCE [LARGE SCALE GENOMIC DNA]</scope>
    <source>
        <strain evidence="2 3">BLCC-M114</strain>
    </source>
</reference>
<evidence type="ECO:0000256" key="1">
    <source>
        <dbReference type="SAM" id="Phobius"/>
    </source>
</evidence>
<evidence type="ECO:0000313" key="3">
    <source>
        <dbReference type="Proteomes" id="UP001235849"/>
    </source>
</evidence>
<name>A0ABT7B7F4_9CYAN</name>
<dbReference type="Proteomes" id="UP001235849">
    <property type="component" value="Unassembled WGS sequence"/>
</dbReference>
<keyword evidence="1" id="KW-1133">Transmembrane helix</keyword>
<proteinExistence type="predicted"/>
<accession>A0ABT7B7F4</accession>
<protein>
    <submittedName>
        <fullName evidence="2">Uncharacterized protein</fullName>
    </submittedName>
</protein>
<dbReference type="EMBL" id="JAQOSO010000078">
    <property type="protein sequence ID" value="MDJ1175109.1"/>
    <property type="molecule type" value="Genomic_DNA"/>
</dbReference>
<keyword evidence="3" id="KW-1185">Reference proteome</keyword>
<keyword evidence="1" id="KW-0812">Transmembrane</keyword>
<sequence>MFNLPRSGSLQQGDAGGCGDGEDGGGLPFAFCLLPFAFCLLPIPYSLFPIPL</sequence>
<keyword evidence="1" id="KW-0472">Membrane</keyword>
<gene>
    <name evidence="2" type="ORF">PMG25_13485</name>
</gene>
<organism evidence="2 3">
    <name type="scientific">Roseofilum capinflatum BLCC-M114</name>
    <dbReference type="NCBI Taxonomy" id="3022440"/>
    <lineage>
        <taxon>Bacteria</taxon>
        <taxon>Bacillati</taxon>
        <taxon>Cyanobacteriota</taxon>
        <taxon>Cyanophyceae</taxon>
        <taxon>Desertifilales</taxon>
        <taxon>Desertifilaceae</taxon>
        <taxon>Roseofilum</taxon>
        <taxon>Roseofilum capinflatum</taxon>
    </lineage>
</organism>